<feature type="region of interest" description="Disordered" evidence="4">
    <location>
        <begin position="795"/>
        <end position="828"/>
    </location>
</feature>
<dbReference type="GO" id="GO:0000127">
    <property type="term" value="C:transcription factor TFIIIC complex"/>
    <property type="evidence" value="ECO:0007669"/>
    <property type="project" value="TreeGrafter"/>
</dbReference>
<feature type="compositionally biased region" description="Polar residues" evidence="4">
    <location>
        <begin position="22"/>
        <end position="41"/>
    </location>
</feature>
<dbReference type="Proteomes" id="UP001652623">
    <property type="component" value="Chromosome 11"/>
</dbReference>
<dbReference type="InterPro" id="IPR052416">
    <property type="entry name" value="GTF3C_component"/>
</dbReference>
<reference evidence="6" key="1">
    <citation type="submission" date="2025-08" db="UniProtKB">
        <authorList>
            <consortium name="RefSeq"/>
        </authorList>
    </citation>
    <scope>IDENTIFICATION</scope>
    <source>
        <tissue evidence="6">Seedling</tissue>
    </source>
</reference>
<dbReference type="AlphaFoldDB" id="A0A6P6FP27"/>
<evidence type="ECO:0000256" key="4">
    <source>
        <dbReference type="SAM" id="MobiDB-lite"/>
    </source>
</evidence>
<dbReference type="Pfam" id="PF00400">
    <property type="entry name" value="WD40"/>
    <property type="match status" value="1"/>
</dbReference>
<dbReference type="InterPro" id="IPR036322">
    <property type="entry name" value="WD40_repeat_dom_sf"/>
</dbReference>
<evidence type="ECO:0000256" key="1">
    <source>
        <dbReference type="ARBA" id="ARBA00004123"/>
    </source>
</evidence>
<dbReference type="GeneID" id="107434962"/>
<evidence type="ECO:0000256" key="2">
    <source>
        <dbReference type="ARBA" id="ARBA00023163"/>
    </source>
</evidence>
<keyword evidence="3" id="KW-0539">Nucleus</keyword>
<feature type="region of interest" description="Disordered" evidence="4">
    <location>
        <begin position="1"/>
        <end position="56"/>
    </location>
</feature>
<evidence type="ECO:0000313" key="5">
    <source>
        <dbReference type="Proteomes" id="UP001652623"/>
    </source>
</evidence>
<dbReference type="InterPro" id="IPR015943">
    <property type="entry name" value="WD40/YVTN_repeat-like_dom_sf"/>
</dbReference>
<comment type="subcellular location">
    <subcellularLocation>
        <location evidence="1">Nucleus</location>
    </subcellularLocation>
</comment>
<dbReference type="InParanoid" id="A0A6P6FP27"/>
<feature type="compositionally biased region" description="Basic and acidic residues" evidence="4">
    <location>
        <begin position="270"/>
        <end position="282"/>
    </location>
</feature>
<feature type="region of interest" description="Disordered" evidence="4">
    <location>
        <begin position="311"/>
        <end position="351"/>
    </location>
</feature>
<dbReference type="PANTHER" id="PTHR15052:SF2">
    <property type="entry name" value="GENERAL TRANSCRIPTION FACTOR 3C POLYPEPTIDE 2"/>
    <property type="match status" value="1"/>
</dbReference>
<proteinExistence type="predicted"/>
<protein>
    <submittedName>
        <fullName evidence="6">Uncharacterized protein LOC107434962 isoform X1</fullName>
    </submittedName>
</protein>
<dbReference type="RefSeq" id="XP_024923493.2">
    <property type="nucleotide sequence ID" value="XM_025067725.3"/>
</dbReference>
<dbReference type="GO" id="GO:0006383">
    <property type="term" value="P:transcription by RNA polymerase III"/>
    <property type="evidence" value="ECO:0007669"/>
    <property type="project" value="TreeGrafter"/>
</dbReference>
<dbReference type="FunCoup" id="A0A6P6FP27">
    <property type="interactions" value="851"/>
</dbReference>
<dbReference type="GO" id="GO:0005634">
    <property type="term" value="C:nucleus"/>
    <property type="evidence" value="ECO:0007669"/>
    <property type="project" value="UniProtKB-SubCell"/>
</dbReference>
<keyword evidence="5" id="KW-1185">Reference proteome</keyword>
<feature type="region of interest" description="Disordered" evidence="4">
    <location>
        <begin position="361"/>
        <end position="380"/>
    </location>
</feature>
<evidence type="ECO:0000313" key="6">
    <source>
        <dbReference type="RefSeq" id="XP_024923493.2"/>
    </source>
</evidence>
<name>A0A6P6FP27_ZIZJJ</name>
<dbReference type="InterPro" id="IPR001680">
    <property type="entry name" value="WD40_rpt"/>
</dbReference>
<sequence length="884" mass="97861">MDEAAEPSIAQLLGRKRGKTTPAANSTKKQTRQTISATTGETFPPSPPADQQNCKEDSHGCRFKVSLFDESVENHFRAMDTISKLCREPEEGSVDQSEIQRLSSSITFLREWKLFNYETRNVKFADEAGSPEGKNGFCGINLPQFSSATIPKKEGLSGDAASMEPRDFVMYVGGSLWAMDWCPRIHDDPDSHVKCEFIAIAAHPPGSSYHKIGVPLSGRGLVQIWCLLNASMNEGDDPPLEKPKQGRKKHAVAKEKPIEIKRPRGRPRKKLLEKPVGDMDGNSHHIEAPAIQVSQDPSLLLIEGVPGNAQGASMQGYSGEKQNCHDQLASARNPALRSSKDEADAGNHNNDMSEQLISQNEHNGSSISSHQIQISSGEDPAMSNNVHSLLEMTSTRCSIPEDVALPRVVLCLAHNGKVAWDVKWRPSNINNPKYKHRMGYLAVLLGNGSLEVWEVSLPHAMRAIYSSSHGEGTDPRFVKLEPIFRGSKLKSGGIQSIPLTVEWSTSPPHDYLVVGCHDGTVALWKFSASVSSKDTRPLLCFSADTVPIRALAWSPFERLQINSESANVILTASHGGLKFWDLRDPFRPLWDLHPVPRIIYSLDWIPDPSCVVLSFDDGTMRILSLMKAANDVPVTGKPFVGTKQQGLHSYWCSSFAIWSIQVSRLTGMVAYCGEDGTVIRFQLTSKEVEKDHSRYRVPHFLCGSMTEEESFVTINTPEANAPFPLKKELYKGGYAPIAMRVFTSESRQVKKAHDKMGKCSHASDDQTLRLCCDVDDADPEVEYDSDEKLASVKKKRMSKSGLKRKQEDEQSLVGIDEEQASKNEEVEASNGFETFPSKVVAMHKVRWNMNKGSERWLCYGGAAGVVRCQEIISSYVHGKGAMKK</sequence>
<accession>A0A6P6FP27</accession>
<dbReference type="SUPFAM" id="SSF50978">
    <property type="entry name" value="WD40 repeat-like"/>
    <property type="match status" value="1"/>
</dbReference>
<gene>
    <name evidence="6" type="primary">LOC107434962</name>
</gene>
<dbReference type="SMART" id="SM00320">
    <property type="entry name" value="WD40"/>
    <property type="match status" value="5"/>
</dbReference>
<organism evidence="5 6">
    <name type="scientific">Ziziphus jujuba</name>
    <name type="common">Chinese jujube</name>
    <name type="synonym">Ziziphus sativa</name>
    <dbReference type="NCBI Taxonomy" id="326968"/>
    <lineage>
        <taxon>Eukaryota</taxon>
        <taxon>Viridiplantae</taxon>
        <taxon>Streptophyta</taxon>
        <taxon>Embryophyta</taxon>
        <taxon>Tracheophyta</taxon>
        <taxon>Spermatophyta</taxon>
        <taxon>Magnoliopsida</taxon>
        <taxon>eudicotyledons</taxon>
        <taxon>Gunneridae</taxon>
        <taxon>Pentapetalae</taxon>
        <taxon>rosids</taxon>
        <taxon>fabids</taxon>
        <taxon>Rosales</taxon>
        <taxon>Rhamnaceae</taxon>
        <taxon>Paliureae</taxon>
        <taxon>Ziziphus</taxon>
    </lineage>
</organism>
<dbReference type="Gene3D" id="2.130.10.10">
    <property type="entry name" value="YVTN repeat-like/Quinoprotein amine dehydrogenase"/>
    <property type="match status" value="1"/>
</dbReference>
<keyword evidence="2" id="KW-0804">Transcription</keyword>
<feature type="compositionally biased region" description="Low complexity" evidence="4">
    <location>
        <begin position="365"/>
        <end position="376"/>
    </location>
</feature>
<dbReference type="PANTHER" id="PTHR15052">
    <property type="entry name" value="RNA POLYMERASE III TRANSCRIPTION INITIATION FACTOR COMPLEX SUBUNIT"/>
    <property type="match status" value="1"/>
</dbReference>
<evidence type="ECO:0000256" key="3">
    <source>
        <dbReference type="ARBA" id="ARBA00023242"/>
    </source>
</evidence>
<feature type="region of interest" description="Disordered" evidence="4">
    <location>
        <begin position="261"/>
        <end position="282"/>
    </location>
</feature>